<dbReference type="SUPFAM" id="SSF46626">
    <property type="entry name" value="Cytochrome c"/>
    <property type="match status" value="1"/>
</dbReference>
<organism evidence="4 5">
    <name type="scientific">Chitinophaga niastensis</name>
    <dbReference type="NCBI Taxonomy" id="536980"/>
    <lineage>
        <taxon>Bacteria</taxon>
        <taxon>Pseudomonadati</taxon>
        <taxon>Bacteroidota</taxon>
        <taxon>Chitinophagia</taxon>
        <taxon>Chitinophagales</taxon>
        <taxon>Chitinophagaceae</taxon>
        <taxon>Chitinophaga</taxon>
    </lineage>
</organism>
<dbReference type="InterPro" id="IPR022655">
    <property type="entry name" value="DUF1553"/>
</dbReference>
<evidence type="ECO:0000313" key="5">
    <source>
        <dbReference type="Proteomes" id="UP000240971"/>
    </source>
</evidence>
<dbReference type="RefSeq" id="WP_106529669.1">
    <property type="nucleotide sequence ID" value="NZ_PYAW01000004.1"/>
</dbReference>
<dbReference type="InterPro" id="IPR036909">
    <property type="entry name" value="Cyt_c-like_dom_sf"/>
</dbReference>
<dbReference type="PROSITE" id="PS51257">
    <property type="entry name" value="PROKAR_LIPOPROTEIN"/>
    <property type="match status" value="1"/>
</dbReference>
<reference evidence="4 5" key="1">
    <citation type="submission" date="2018-03" db="EMBL/GenBank/DDBJ databases">
        <title>Genomic Encyclopedia of Archaeal and Bacterial Type Strains, Phase II (KMG-II): from individual species to whole genera.</title>
        <authorList>
            <person name="Goeker M."/>
        </authorList>
    </citation>
    <scope>NUCLEOTIDE SEQUENCE [LARGE SCALE GENOMIC DNA]</scope>
    <source>
        <strain evidence="4 5">DSM 24859</strain>
    </source>
</reference>
<feature type="domain" description="DUF1553" evidence="2">
    <location>
        <begin position="458"/>
        <end position="718"/>
    </location>
</feature>
<dbReference type="Pfam" id="PF07635">
    <property type="entry name" value="PSCyt1"/>
    <property type="match status" value="1"/>
</dbReference>
<dbReference type="GO" id="GO:0009055">
    <property type="term" value="F:electron transfer activity"/>
    <property type="evidence" value="ECO:0007669"/>
    <property type="project" value="InterPro"/>
</dbReference>
<dbReference type="InterPro" id="IPR011444">
    <property type="entry name" value="DUF1549"/>
</dbReference>
<keyword evidence="5" id="KW-1185">Reference proteome</keyword>
<feature type="domain" description="Cytochrome C Planctomycete-type" evidence="3">
    <location>
        <begin position="50"/>
        <end position="112"/>
    </location>
</feature>
<dbReference type="AlphaFoldDB" id="A0A2P8HGJ4"/>
<name>A0A2P8HGJ4_CHINA</name>
<evidence type="ECO:0000259" key="3">
    <source>
        <dbReference type="Pfam" id="PF07635"/>
    </source>
</evidence>
<dbReference type="Pfam" id="PF07587">
    <property type="entry name" value="PSD1"/>
    <property type="match status" value="1"/>
</dbReference>
<feature type="domain" description="DUF1549" evidence="1">
    <location>
        <begin position="162"/>
        <end position="368"/>
    </location>
</feature>
<dbReference type="PANTHER" id="PTHR35889">
    <property type="entry name" value="CYCLOINULO-OLIGOSACCHARIDE FRUCTANOTRANSFERASE-RELATED"/>
    <property type="match status" value="1"/>
</dbReference>
<evidence type="ECO:0000259" key="2">
    <source>
        <dbReference type="Pfam" id="PF07587"/>
    </source>
</evidence>
<sequence length="772" mass="88048">MFLRYGRLTICFLAFIAACNNDGAPGQQEEKLPEIVDYNFNIRPILSDRCYACHGPDANKREAGLRLDIADSAYKALKESPGAHALVPGNPMASVLYQRISSTDTSLRMPPPSSNMTLTAFEIKLIEKWIKQGAQYKPHWAFVAPVAPAMPAVTDKKWSRNEIDHFVLARMENKGLTPNPLADHERLLKRLSLDLTGLPPSAERMDRFGKDTSDAGYEKMVDELLQDTAYGEKMAIHWMDVARYADSHGYQDDNYRSMWPWRDWVIHAFNENLPYNQFITWQLAGDMMPNATREQLLASGYNRNHKITEEGGVIDEEYRVEYVTDRTNAFGKSLLGITIECAHCHDHKYDPFSQKEYYELFAFFNNVKEIGLESTVGGPETYAKKPYMEITKEDLNGVLHFINKQDTNKLIVSVMGDRDTLRKTYILGRGNYDNHTLEVQPETPHAVLPFDNKQYPANRLGLAEWLFDKRNPLTARVFVNQQWQEIFGRGIVKSTGDFGMQGDLPTNPQLLDWLATDFMQHGWNIKRLVKQMVMSATYRQSAVVSREKLRADPDNIYLSRGPRFRLPAELVRDLVLQSSGLLVHTIGGPSVKPYQPKGLWEMATSGRGILASYKQDHGESLYRRGLYTFIKRTVPPPSMMIFDASNRDQCEVKRSTTNTPLQALIMLNDPTVLEASRVLAAQLLQKDNNIPHNIQQAFRLIVCRTPQQQEVAVLQKYYEQQQQLYKQHPASAAKLLQQGEYPMAANMEPSAWAAMMQVITTIYNLEETLSKT</sequence>
<dbReference type="GO" id="GO:0020037">
    <property type="term" value="F:heme binding"/>
    <property type="evidence" value="ECO:0007669"/>
    <property type="project" value="InterPro"/>
</dbReference>
<evidence type="ECO:0000313" key="4">
    <source>
        <dbReference type="EMBL" id="PSL45324.1"/>
    </source>
</evidence>
<evidence type="ECO:0000259" key="1">
    <source>
        <dbReference type="Pfam" id="PF07583"/>
    </source>
</evidence>
<dbReference type="Proteomes" id="UP000240971">
    <property type="component" value="Unassembled WGS sequence"/>
</dbReference>
<dbReference type="PANTHER" id="PTHR35889:SF3">
    <property type="entry name" value="F-BOX DOMAIN-CONTAINING PROTEIN"/>
    <property type="match status" value="1"/>
</dbReference>
<dbReference type="EMBL" id="PYAW01000004">
    <property type="protein sequence ID" value="PSL45324.1"/>
    <property type="molecule type" value="Genomic_DNA"/>
</dbReference>
<dbReference type="InterPro" id="IPR011429">
    <property type="entry name" value="Cyt_c_Planctomycete-type"/>
</dbReference>
<gene>
    <name evidence="4" type="ORF">CLV51_10426</name>
</gene>
<protein>
    <submittedName>
        <fullName evidence="4">Cytochrome c</fullName>
    </submittedName>
</protein>
<proteinExistence type="predicted"/>
<dbReference type="Pfam" id="PF07583">
    <property type="entry name" value="PSCyt2"/>
    <property type="match status" value="1"/>
</dbReference>
<comment type="caution">
    <text evidence="4">The sequence shown here is derived from an EMBL/GenBank/DDBJ whole genome shotgun (WGS) entry which is preliminary data.</text>
</comment>
<dbReference type="OrthoDB" id="1450284at2"/>
<accession>A0A2P8HGJ4</accession>